<evidence type="ECO:0000313" key="1">
    <source>
        <dbReference type="EMBL" id="PZW31968.1"/>
    </source>
</evidence>
<organism evidence="1 2">
    <name type="scientific">Thermosporothrix hazakensis</name>
    <dbReference type="NCBI Taxonomy" id="644383"/>
    <lineage>
        <taxon>Bacteria</taxon>
        <taxon>Bacillati</taxon>
        <taxon>Chloroflexota</taxon>
        <taxon>Ktedonobacteria</taxon>
        <taxon>Ktedonobacterales</taxon>
        <taxon>Thermosporotrichaceae</taxon>
        <taxon>Thermosporothrix</taxon>
    </lineage>
</organism>
<accession>A0A326UIJ1</accession>
<name>A0A326UIJ1_THEHA</name>
<comment type="caution">
    <text evidence="1">The sequence shown here is derived from an EMBL/GenBank/DDBJ whole genome shotgun (WGS) entry which is preliminary data.</text>
</comment>
<evidence type="ECO:0008006" key="3">
    <source>
        <dbReference type="Google" id="ProtNLM"/>
    </source>
</evidence>
<dbReference type="EMBL" id="QKUF01000005">
    <property type="protein sequence ID" value="PZW31968.1"/>
    <property type="molecule type" value="Genomic_DNA"/>
</dbReference>
<dbReference type="Gene3D" id="2.120.10.30">
    <property type="entry name" value="TolB, C-terminal domain"/>
    <property type="match status" value="1"/>
</dbReference>
<protein>
    <recommendedName>
        <fullName evidence="3">WD40 repeat protein</fullName>
    </recommendedName>
</protein>
<dbReference type="SUPFAM" id="SSF82171">
    <property type="entry name" value="DPP6 N-terminal domain-like"/>
    <property type="match status" value="1"/>
</dbReference>
<sequence length="467" mass="51373">MDNEKSFLAPRKTLTRSTLYVILRLMGKPRVLLILLLLLVGLSACAPGHTGTNVLAYLRDGKVWTADPDGNNAFAVISPNTEVIGYSWSPDHHIFAFRSLDPEFAKTPAARQIARHPLTGLVADMPALVQTVGVDGGYPIAVAFSNPHTQYSNPEWNKAGTRLVFRRSQVSESVPLESRTWLVTQNDQPGEIAARYLPGTYSIPSLSYQNNLVAANSEQGLYTSTQEATDQHFLTREVLPGHPLPASLERVLWQPNSNDSSVLYAIKAGPQKEGERLQVQLILHTLSSGKTTTLTTCTCTQFAWAPDGKSILYSDSNDLFLLDLQTKATLTLPKAGNSVPYWSPDSRFLLLDGDNSLQMVEPAQKRITTLLSAEHSKKQASSVILSSPEALLQPVTNNIWFSNSRQFLFLTRDRLLWQGHPLQQGNGLYTITIDTTGNPQGQPVQAASGNIQQAGWAYQDANTSFLF</sequence>
<dbReference type="Proteomes" id="UP000248806">
    <property type="component" value="Unassembled WGS sequence"/>
</dbReference>
<dbReference type="AlphaFoldDB" id="A0A326UIJ1"/>
<gene>
    <name evidence="1" type="ORF">EI42_01993</name>
</gene>
<dbReference type="OrthoDB" id="145332at2"/>
<keyword evidence="2" id="KW-1185">Reference proteome</keyword>
<dbReference type="RefSeq" id="WP_137686243.1">
    <property type="nucleotide sequence ID" value="NZ_BIFX01000001.1"/>
</dbReference>
<proteinExistence type="predicted"/>
<dbReference type="InterPro" id="IPR011042">
    <property type="entry name" value="6-blade_b-propeller_TolB-like"/>
</dbReference>
<evidence type="ECO:0000313" key="2">
    <source>
        <dbReference type="Proteomes" id="UP000248806"/>
    </source>
</evidence>
<reference evidence="1 2" key="1">
    <citation type="submission" date="2018-06" db="EMBL/GenBank/DDBJ databases">
        <title>Genomic Encyclopedia of Archaeal and Bacterial Type Strains, Phase II (KMG-II): from individual species to whole genera.</title>
        <authorList>
            <person name="Goeker M."/>
        </authorList>
    </citation>
    <scope>NUCLEOTIDE SEQUENCE [LARGE SCALE GENOMIC DNA]</scope>
    <source>
        <strain evidence="1 2">ATCC BAA-1881</strain>
    </source>
</reference>